<dbReference type="OrthoDB" id="10301271at2759"/>
<reference evidence="1 2" key="1">
    <citation type="submission" date="2015-01" db="EMBL/GenBank/DDBJ databases">
        <title>Evolution of Trichinella species and genotypes.</title>
        <authorList>
            <person name="Korhonen P.K."/>
            <person name="Edoardo P."/>
            <person name="Giuseppe L.R."/>
            <person name="Gasser R.B."/>
        </authorList>
    </citation>
    <scope>NUCLEOTIDE SEQUENCE [LARGE SCALE GENOMIC DNA]</scope>
    <source>
        <strain evidence="1">ISS1029</strain>
    </source>
</reference>
<accession>A0A0V1GZ31</accession>
<dbReference type="AlphaFoldDB" id="A0A0V1GZ31"/>
<name>A0A0V1GZ31_9BILA</name>
<sequence length="141" mass="15475">MLLLAVWSASKKRLQPVASWSPLQKGQLCCTDVTNAAADDWTLSRSLLVESFRVVLPFFSRPESSTPGLLVRDSESACSWANSRRFSRLSSDSGPEPTFMSQALCNARGNFSFSPGTELRSTGVRQRGGPYPSLQDILSAW</sequence>
<proteinExistence type="predicted"/>
<evidence type="ECO:0000313" key="2">
    <source>
        <dbReference type="Proteomes" id="UP000055024"/>
    </source>
</evidence>
<comment type="caution">
    <text evidence="1">The sequence shown here is derived from an EMBL/GenBank/DDBJ whole genome shotgun (WGS) entry which is preliminary data.</text>
</comment>
<evidence type="ECO:0000313" key="1">
    <source>
        <dbReference type="EMBL" id="KRZ03274.1"/>
    </source>
</evidence>
<dbReference type="EMBL" id="JYDP01000198">
    <property type="protein sequence ID" value="KRZ03274.1"/>
    <property type="molecule type" value="Genomic_DNA"/>
</dbReference>
<dbReference type="Proteomes" id="UP000055024">
    <property type="component" value="Unassembled WGS sequence"/>
</dbReference>
<keyword evidence="2" id="KW-1185">Reference proteome</keyword>
<protein>
    <submittedName>
        <fullName evidence="1">Uncharacterized protein</fullName>
    </submittedName>
</protein>
<gene>
    <name evidence="1" type="ORF">T11_4293</name>
</gene>
<organism evidence="1 2">
    <name type="scientific">Trichinella zimbabwensis</name>
    <dbReference type="NCBI Taxonomy" id="268475"/>
    <lineage>
        <taxon>Eukaryota</taxon>
        <taxon>Metazoa</taxon>
        <taxon>Ecdysozoa</taxon>
        <taxon>Nematoda</taxon>
        <taxon>Enoplea</taxon>
        <taxon>Dorylaimia</taxon>
        <taxon>Trichinellida</taxon>
        <taxon>Trichinellidae</taxon>
        <taxon>Trichinella</taxon>
    </lineage>
</organism>